<feature type="region of interest" description="Disordered" evidence="2">
    <location>
        <begin position="44"/>
        <end position="129"/>
    </location>
</feature>
<evidence type="ECO:0000256" key="1">
    <source>
        <dbReference type="SAM" id="Coils"/>
    </source>
</evidence>
<proteinExistence type="predicted"/>
<protein>
    <submittedName>
        <fullName evidence="3">Uncharacterized protein</fullName>
    </submittedName>
</protein>
<reference evidence="3" key="1">
    <citation type="submission" date="2023-10" db="EMBL/GenBank/DDBJ databases">
        <title>Genome assemblies of two species of porcelain crab, Petrolisthes cinctipes and Petrolisthes manimaculis (Anomura: Porcellanidae).</title>
        <authorList>
            <person name="Angst P."/>
        </authorList>
    </citation>
    <scope>NUCLEOTIDE SEQUENCE</scope>
    <source>
        <strain evidence="3">PB745_01</strain>
        <tissue evidence="3">Gill</tissue>
    </source>
</reference>
<sequence length="209" mass="23103">MVATYDVGKPVRSYVLIPGTGSNKEAKPLCLDLASTSSVAGVVSVPPTIPQSIPVGNLTPSKEKDETKEKKDEEKDEMKKEEGEKAGSNHGRPSVTLPMPQQPASHGGATGGGIKRSLSDEATNEECKGDVPRMTKIMKGEVTQIVKEVITAPRPEVEELQRKCMKLEERNKNLEERNKNLERRLAMFHDLFRSKERIISFVKFLESTS</sequence>
<feature type="coiled-coil region" evidence="1">
    <location>
        <begin position="157"/>
        <end position="191"/>
    </location>
</feature>
<keyword evidence="4" id="KW-1185">Reference proteome</keyword>
<dbReference type="AlphaFoldDB" id="A0AAE1G1U8"/>
<dbReference type="EMBL" id="JAWQEG010000870">
    <property type="protein sequence ID" value="KAK3884580.1"/>
    <property type="molecule type" value="Genomic_DNA"/>
</dbReference>
<evidence type="ECO:0000313" key="4">
    <source>
        <dbReference type="Proteomes" id="UP001286313"/>
    </source>
</evidence>
<keyword evidence="1" id="KW-0175">Coiled coil</keyword>
<evidence type="ECO:0000313" key="3">
    <source>
        <dbReference type="EMBL" id="KAK3884580.1"/>
    </source>
</evidence>
<organism evidence="3 4">
    <name type="scientific">Petrolisthes cinctipes</name>
    <name type="common">Flat porcelain crab</name>
    <dbReference type="NCBI Taxonomy" id="88211"/>
    <lineage>
        <taxon>Eukaryota</taxon>
        <taxon>Metazoa</taxon>
        <taxon>Ecdysozoa</taxon>
        <taxon>Arthropoda</taxon>
        <taxon>Crustacea</taxon>
        <taxon>Multicrustacea</taxon>
        <taxon>Malacostraca</taxon>
        <taxon>Eumalacostraca</taxon>
        <taxon>Eucarida</taxon>
        <taxon>Decapoda</taxon>
        <taxon>Pleocyemata</taxon>
        <taxon>Anomura</taxon>
        <taxon>Galatheoidea</taxon>
        <taxon>Porcellanidae</taxon>
        <taxon>Petrolisthes</taxon>
    </lineage>
</organism>
<feature type="compositionally biased region" description="Basic and acidic residues" evidence="2">
    <location>
        <begin position="61"/>
        <end position="87"/>
    </location>
</feature>
<dbReference type="Proteomes" id="UP001286313">
    <property type="component" value="Unassembled WGS sequence"/>
</dbReference>
<gene>
    <name evidence="3" type="ORF">Pcinc_011136</name>
</gene>
<evidence type="ECO:0000256" key="2">
    <source>
        <dbReference type="SAM" id="MobiDB-lite"/>
    </source>
</evidence>
<accession>A0AAE1G1U8</accession>
<comment type="caution">
    <text evidence="3">The sequence shown here is derived from an EMBL/GenBank/DDBJ whole genome shotgun (WGS) entry which is preliminary data.</text>
</comment>
<name>A0AAE1G1U8_PETCI</name>